<dbReference type="SUPFAM" id="SSF53271">
    <property type="entry name" value="PRTase-like"/>
    <property type="match status" value="1"/>
</dbReference>
<dbReference type="Proteomes" id="UP000029078">
    <property type="component" value="Unassembled WGS sequence"/>
</dbReference>
<evidence type="ECO:0000256" key="1">
    <source>
        <dbReference type="ARBA" id="ARBA00008007"/>
    </source>
</evidence>
<sequence>MEPVARAFAHVANMLFPRGCVGCDRPDAVLCPECHALFNGCLAQTLGTAEMGRWFACGWYRGAVRQAILSWKDHGDEECDRPFSEVLCSLAEQAGLPDHLGNVSREQVLIVPAPSSLASMRQRGRRHMMPLATGLASYLCARTGMHVRACEALENRGTAGRSVETGGTVQRSQRLKGRITTRGKILLKNKAVILVDDIVTSGTTMRRCVDVLSSQGAEVVTVLSLAHTPAGKPTKAGRHFSSEI</sequence>
<dbReference type="InterPro" id="IPR000836">
    <property type="entry name" value="PRTase_dom"/>
</dbReference>
<dbReference type="PANTHER" id="PTHR47505">
    <property type="entry name" value="DNA UTILIZATION PROTEIN YHGH"/>
    <property type="match status" value="1"/>
</dbReference>
<evidence type="ECO:0000259" key="2">
    <source>
        <dbReference type="Pfam" id="PF00156"/>
    </source>
</evidence>
<dbReference type="GO" id="GO:0016740">
    <property type="term" value="F:transferase activity"/>
    <property type="evidence" value="ECO:0007669"/>
    <property type="project" value="UniProtKB-KW"/>
</dbReference>
<evidence type="ECO:0000313" key="4">
    <source>
        <dbReference type="Proteomes" id="UP000029078"/>
    </source>
</evidence>
<protein>
    <submittedName>
        <fullName evidence="3">Phosphoribosyl transferase domain protein</fullName>
    </submittedName>
</protein>
<gene>
    <name evidence="3" type="ORF">BRUM_0869</name>
</gene>
<accession>A0A087D2A9</accession>
<comment type="caution">
    <text evidence="3">The sequence shown here is derived from an EMBL/GenBank/DDBJ whole genome shotgun (WGS) entry which is preliminary data.</text>
</comment>
<dbReference type="EMBL" id="JGZL01000007">
    <property type="protein sequence ID" value="KFI89659.1"/>
    <property type="molecule type" value="Genomic_DNA"/>
</dbReference>
<dbReference type="eggNOG" id="COG1040">
    <property type="taxonomic scope" value="Bacteria"/>
</dbReference>
<dbReference type="STRING" id="78346.BRUM_0869"/>
<dbReference type="InterPro" id="IPR029057">
    <property type="entry name" value="PRTase-like"/>
</dbReference>
<keyword evidence="4" id="KW-1185">Reference proteome</keyword>
<evidence type="ECO:0000313" key="3">
    <source>
        <dbReference type="EMBL" id="KFI89659.1"/>
    </source>
</evidence>
<dbReference type="InterPro" id="IPR051910">
    <property type="entry name" value="ComF/GntX_DNA_util-trans"/>
</dbReference>
<dbReference type="Gene3D" id="3.40.50.2020">
    <property type="match status" value="1"/>
</dbReference>
<name>A0A087D2A9_BIFRU</name>
<dbReference type="Pfam" id="PF00156">
    <property type="entry name" value="Pribosyltran"/>
    <property type="match status" value="1"/>
</dbReference>
<dbReference type="CDD" id="cd06223">
    <property type="entry name" value="PRTases_typeI"/>
    <property type="match status" value="1"/>
</dbReference>
<proteinExistence type="inferred from homology"/>
<comment type="similarity">
    <text evidence="1">Belongs to the ComF/GntX family.</text>
</comment>
<keyword evidence="3" id="KW-0808">Transferase</keyword>
<dbReference type="AlphaFoldDB" id="A0A087D2A9"/>
<organism evidence="3 4">
    <name type="scientific">Bifidobacterium ruminantium</name>
    <dbReference type="NCBI Taxonomy" id="78346"/>
    <lineage>
        <taxon>Bacteria</taxon>
        <taxon>Bacillati</taxon>
        <taxon>Actinomycetota</taxon>
        <taxon>Actinomycetes</taxon>
        <taxon>Bifidobacteriales</taxon>
        <taxon>Bifidobacteriaceae</taxon>
        <taxon>Bifidobacterium</taxon>
    </lineage>
</organism>
<reference evidence="3 4" key="1">
    <citation type="submission" date="2014-03" db="EMBL/GenBank/DDBJ databases">
        <title>Genomics of Bifidobacteria.</title>
        <authorList>
            <person name="Ventura M."/>
            <person name="Milani C."/>
            <person name="Lugli G.A."/>
        </authorList>
    </citation>
    <scope>NUCLEOTIDE SEQUENCE [LARGE SCALE GENOMIC DNA]</scope>
    <source>
        <strain evidence="3 4">LMG 21811</strain>
    </source>
</reference>
<dbReference type="PANTHER" id="PTHR47505:SF1">
    <property type="entry name" value="DNA UTILIZATION PROTEIN YHGH"/>
    <property type="match status" value="1"/>
</dbReference>
<feature type="domain" description="Phosphoribosyltransferase" evidence="2">
    <location>
        <begin position="161"/>
        <end position="232"/>
    </location>
</feature>